<evidence type="ECO:0000313" key="4">
    <source>
        <dbReference type="EMBL" id="CAK0780174.1"/>
    </source>
</evidence>
<dbReference type="Gene3D" id="2.30.29.30">
    <property type="entry name" value="Pleckstrin-homology domain (PH domain)/Phosphotyrosine-binding domain (PTB)"/>
    <property type="match status" value="1"/>
</dbReference>
<feature type="compositionally biased region" description="Polar residues" evidence="1">
    <location>
        <begin position="442"/>
        <end position="456"/>
    </location>
</feature>
<feature type="compositionally biased region" description="Low complexity" evidence="1">
    <location>
        <begin position="694"/>
        <end position="709"/>
    </location>
</feature>
<dbReference type="Pfam" id="PF01031">
    <property type="entry name" value="Dynamin_M"/>
    <property type="match status" value="1"/>
</dbReference>
<dbReference type="GO" id="GO:0003924">
    <property type="term" value="F:GTPase activity"/>
    <property type="evidence" value="ECO:0007669"/>
    <property type="project" value="InterPro"/>
</dbReference>
<dbReference type="SMART" id="SM00302">
    <property type="entry name" value="GED"/>
    <property type="match status" value="1"/>
</dbReference>
<organism evidence="4 5">
    <name type="scientific">Coccomyxa viridis</name>
    <dbReference type="NCBI Taxonomy" id="1274662"/>
    <lineage>
        <taxon>Eukaryota</taxon>
        <taxon>Viridiplantae</taxon>
        <taxon>Chlorophyta</taxon>
        <taxon>core chlorophytes</taxon>
        <taxon>Trebouxiophyceae</taxon>
        <taxon>Trebouxiophyceae incertae sedis</taxon>
        <taxon>Coccomyxaceae</taxon>
        <taxon>Coccomyxa</taxon>
    </lineage>
</organism>
<evidence type="ECO:0000313" key="5">
    <source>
        <dbReference type="Proteomes" id="UP001314263"/>
    </source>
</evidence>
<reference evidence="4 5" key="1">
    <citation type="submission" date="2023-10" db="EMBL/GenBank/DDBJ databases">
        <authorList>
            <person name="Maclean D."/>
            <person name="Macfadyen A."/>
        </authorList>
    </citation>
    <scope>NUCLEOTIDE SEQUENCE [LARGE SCALE GENOMIC DNA]</scope>
</reference>
<dbReference type="InterPro" id="IPR003130">
    <property type="entry name" value="GED"/>
</dbReference>
<dbReference type="InterPro" id="IPR022812">
    <property type="entry name" value="Dynamin"/>
</dbReference>
<feature type="compositionally biased region" description="Low complexity" evidence="1">
    <location>
        <begin position="658"/>
        <end position="670"/>
    </location>
</feature>
<dbReference type="CDD" id="cd00821">
    <property type="entry name" value="PH"/>
    <property type="match status" value="1"/>
</dbReference>
<name>A0AAV1I404_9CHLO</name>
<feature type="domain" description="GED" evidence="3">
    <location>
        <begin position="514"/>
        <end position="607"/>
    </location>
</feature>
<dbReference type="InterPro" id="IPR000375">
    <property type="entry name" value="Dynamin_stalk"/>
</dbReference>
<dbReference type="GO" id="GO:0005525">
    <property type="term" value="F:GTP binding"/>
    <property type="evidence" value="ECO:0007669"/>
    <property type="project" value="UniProtKB-KW"/>
</dbReference>
<feature type="region of interest" description="Disordered" evidence="1">
    <location>
        <begin position="239"/>
        <end position="285"/>
    </location>
</feature>
<evidence type="ECO:0000259" key="3">
    <source>
        <dbReference type="PROSITE" id="PS51388"/>
    </source>
</evidence>
<dbReference type="GO" id="GO:0016020">
    <property type="term" value="C:membrane"/>
    <property type="evidence" value="ECO:0007669"/>
    <property type="project" value="TreeGrafter"/>
</dbReference>
<feature type="region of interest" description="Disordered" evidence="1">
    <location>
        <begin position="631"/>
        <end position="724"/>
    </location>
</feature>
<dbReference type="PROSITE" id="PS51388">
    <property type="entry name" value="GED"/>
    <property type="match status" value="1"/>
</dbReference>
<dbReference type="AlphaFoldDB" id="A0AAV1I404"/>
<dbReference type="PANTHER" id="PTHR11566">
    <property type="entry name" value="DYNAMIN"/>
    <property type="match status" value="1"/>
</dbReference>
<feature type="region of interest" description="Disordered" evidence="1">
    <location>
        <begin position="427"/>
        <end position="473"/>
    </location>
</feature>
<evidence type="ECO:0000259" key="2">
    <source>
        <dbReference type="PROSITE" id="PS50003"/>
    </source>
</evidence>
<evidence type="ECO:0000256" key="1">
    <source>
        <dbReference type="SAM" id="MobiDB-lite"/>
    </source>
</evidence>
<dbReference type="PROSITE" id="PS50003">
    <property type="entry name" value="PH_DOMAIN"/>
    <property type="match status" value="1"/>
</dbReference>
<dbReference type="GO" id="GO:0005874">
    <property type="term" value="C:microtubule"/>
    <property type="evidence" value="ECO:0007669"/>
    <property type="project" value="TreeGrafter"/>
</dbReference>
<proteinExistence type="predicted"/>
<dbReference type="Gene3D" id="1.20.120.1240">
    <property type="entry name" value="Dynamin, middle domain"/>
    <property type="match status" value="2"/>
</dbReference>
<dbReference type="PANTHER" id="PTHR11566:SF21">
    <property type="entry name" value="DYNAMIN RELATED PROTEIN 1, ISOFORM A"/>
    <property type="match status" value="1"/>
</dbReference>
<feature type="domain" description="PH" evidence="2">
    <location>
        <begin position="293"/>
        <end position="426"/>
    </location>
</feature>
<feature type="compositionally biased region" description="Low complexity" evidence="1">
    <location>
        <begin position="678"/>
        <end position="687"/>
    </location>
</feature>
<accession>A0AAV1I404</accession>
<dbReference type="GO" id="GO:0005737">
    <property type="term" value="C:cytoplasm"/>
    <property type="evidence" value="ECO:0007669"/>
    <property type="project" value="TreeGrafter"/>
</dbReference>
<dbReference type="InterPro" id="IPR001849">
    <property type="entry name" value="PH_domain"/>
</dbReference>
<gene>
    <name evidence="4" type="ORF">CVIRNUC_004957</name>
</gene>
<dbReference type="GO" id="GO:0008017">
    <property type="term" value="F:microtubule binding"/>
    <property type="evidence" value="ECO:0007669"/>
    <property type="project" value="TreeGrafter"/>
</dbReference>
<dbReference type="Pfam" id="PF00169">
    <property type="entry name" value="PH"/>
    <property type="match status" value="1"/>
</dbReference>
<dbReference type="Proteomes" id="UP001314263">
    <property type="component" value="Unassembled WGS sequence"/>
</dbReference>
<protein>
    <submittedName>
        <fullName evidence="4">Uncharacterized protein</fullName>
    </submittedName>
</protein>
<dbReference type="EMBL" id="CAUYUE010000006">
    <property type="protein sequence ID" value="CAK0780174.1"/>
    <property type="molecule type" value="Genomic_DNA"/>
</dbReference>
<comment type="caution">
    <text evidence="4">The sequence shown here is derived from an EMBL/GenBank/DDBJ whole genome shotgun (WGS) entry which is preliminary data.</text>
</comment>
<dbReference type="Pfam" id="PF02212">
    <property type="entry name" value="GED"/>
    <property type="match status" value="1"/>
</dbReference>
<dbReference type="InterPro" id="IPR020850">
    <property type="entry name" value="GED_dom"/>
</dbReference>
<dbReference type="SMART" id="SM00233">
    <property type="entry name" value="PH"/>
    <property type="match status" value="1"/>
</dbReference>
<feature type="compositionally biased region" description="Acidic residues" evidence="1">
    <location>
        <begin position="247"/>
        <end position="257"/>
    </location>
</feature>
<dbReference type="InterPro" id="IPR011993">
    <property type="entry name" value="PH-like_dom_sf"/>
</dbReference>
<sequence>MAPPGDDNVKLDVSEATELLQRLQQKRTALEKELGKVPGAPSSKKDVFHLCRGFERAFTHLLETTDYAGYIRRAFMDEGLQGVVAKMPLERNFKLDHVKEIVREADGYQAHLVSPEFGLRRLVDEAIGMVLDPVNVCVRRVHQVLLDAAREASRKASLMMDSSVLDESREPLRLPAFEKAVMQSVTRALEQWRDEAMDVAKTIVNMEQSYVTAAFFRHRTAERYKAIMQAQQTAKLLGEGKAVAADSDSEDEDEDSSSNDGSPARSRPLTAPASMGGPLSGGLTIPATMNDPGDMLAGTLEKRIGEKSGRQSLPEAWKWQKRYFVLSEPQGKLYYFKSADDPPNYKGLIDMRECKAEDVDVDGLPRNAAKSKYDLDGGGGQVSLLIRISHKDPSKPCVKNHHSLVLRAGSASEKFMWLARLRNAGDAAPGGAKREMRPYASSELQRSADSATSSMAPTPRIRAGGTPKTDVPQGGIGSSMLFAEDSTLGPEPLLWASPKRFGDHTNTKVFDDYLQQLGEDTAAYVRTVCQTIVLTVPKAVIHCQVKRAQAHLLEHLYSAVTTLGGAEAEFLLEEESESVVKREQLKKSVEEVAQAVAQLKNLQESHYEDHEKASEPLEVPAEIVQLAEYRRRRTSDRAGPPSGPASENGSRRPSYEQSSGSASYASARGGMPPQLRTVPSAARRQSAAPPPRVSIPASSAASTPTAASPSPLPRRRPPPAPPGT</sequence>
<dbReference type="SUPFAM" id="SSF50729">
    <property type="entry name" value="PH domain-like"/>
    <property type="match status" value="1"/>
</dbReference>
<keyword evidence="5" id="KW-1185">Reference proteome</keyword>